<sequence>MKNLQTLTLTLNPKSTIWLFVLVFDLCGFLPLMIDPFMKRTFWVILPILLIIHVWAIVLSVKSAESTQKGRKLFGCFSGLLGAVLFLAAAWKQAKYGLHMNATILLITALIGYIAFIIAMVAYRPKKSGDSARKIDFFWLSIFVTPVLVYDVYHLSWKHAAYWQHLIVFALFLLGLLSIYTMFTFFRLYMKEKKITSLLSFSGLGGVFLCLLCGILLVWW</sequence>
<feature type="transmembrane region" description="Helical" evidence="1">
    <location>
        <begin position="16"/>
        <end position="34"/>
    </location>
</feature>
<dbReference type="Proteomes" id="UP001228376">
    <property type="component" value="Unassembled WGS sequence"/>
</dbReference>
<protein>
    <submittedName>
        <fullName evidence="2">Uncharacterized protein</fullName>
    </submittedName>
</protein>
<organism evidence="2 3">
    <name type="scientific">Tigheibacillus jepli</name>
    <dbReference type="NCBI Taxonomy" id="3035914"/>
    <lineage>
        <taxon>Bacteria</taxon>
        <taxon>Bacillati</taxon>
        <taxon>Bacillota</taxon>
        <taxon>Bacilli</taxon>
        <taxon>Bacillales</taxon>
        <taxon>Bacillaceae</taxon>
        <taxon>Tigheibacillus</taxon>
    </lineage>
</organism>
<keyword evidence="3" id="KW-1185">Reference proteome</keyword>
<feature type="transmembrane region" description="Helical" evidence="1">
    <location>
        <begin position="198"/>
        <end position="219"/>
    </location>
</feature>
<feature type="transmembrane region" description="Helical" evidence="1">
    <location>
        <begin position="103"/>
        <end position="123"/>
    </location>
</feature>
<keyword evidence="1" id="KW-1133">Transmembrane helix</keyword>
<keyword evidence="1" id="KW-0812">Transmembrane</keyword>
<dbReference type="RefSeq" id="WP_320384305.1">
    <property type="nucleotide sequence ID" value="NZ_JAROCA020000001.1"/>
</dbReference>
<name>A0ABU5CEI7_9BACI</name>
<evidence type="ECO:0000313" key="2">
    <source>
        <dbReference type="EMBL" id="MDY0404748.1"/>
    </source>
</evidence>
<comment type="caution">
    <text evidence="2">The sequence shown here is derived from an EMBL/GenBank/DDBJ whole genome shotgun (WGS) entry which is preliminary data.</text>
</comment>
<accession>A0ABU5CEI7</accession>
<dbReference type="EMBL" id="JAROCA020000001">
    <property type="protein sequence ID" value="MDY0404748.1"/>
    <property type="molecule type" value="Genomic_DNA"/>
</dbReference>
<reference evidence="2 3" key="1">
    <citation type="submission" date="2023-10" db="EMBL/GenBank/DDBJ databases">
        <title>179-bfca-hs.</title>
        <authorList>
            <person name="Miliotis G."/>
            <person name="Sengupta P."/>
            <person name="Hameed A."/>
            <person name="Chuvochina M."/>
            <person name="Mcdonagh F."/>
            <person name="Simpson A.C."/>
            <person name="Singh N.K."/>
            <person name="Rekha P.D."/>
            <person name="Raman K."/>
            <person name="Hugenholtz P."/>
            <person name="Venkateswaran K."/>
        </authorList>
    </citation>
    <scope>NUCLEOTIDE SEQUENCE [LARGE SCALE GENOMIC DNA]</scope>
    <source>
        <strain evidence="2 3">179-BFC-A-HS</strain>
    </source>
</reference>
<gene>
    <name evidence="2" type="ORF">P5G51_004415</name>
</gene>
<keyword evidence="1" id="KW-0472">Membrane</keyword>
<feature type="transmembrane region" description="Helical" evidence="1">
    <location>
        <begin position="162"/>
        <end position="186"/>
    </location>
</feature>
<evidence type="ECO:0000256" key="1">
    <source>
        <dbReference type="SAM" id="Phobius"/>
    </source>
</evidence>
<feature type="transmembrane region" description="Helical" evidence="1">
    <location>
        <begin position="40"/>
        <end position="61"/>
    </location>
</feature>
<feature type="transmembrane region" description="Helical" evidence="1">
    <location>
        <begin position="135"/>
        <end position="156"/>
    </location>
</feature>
<feature type="transmembrane region" description="Helical" evidence="1">
    <location>
        <begin position="73"/>
        <end position="91"/>
    </location>
</feature>
<proteinExistence type="predicted"/>
<evidence type="ECO:0000313" key="3">
    <source>
        <dbReference type="Proteomes" id="UP001228376"/>
    </source>
</evidence>